<dbReference type="EMBL" id="PDUG01000003">
    <property type="protein sequence ID" value="PIC41486.1"/>
    <property type="molecule type" value="Genomic_DNA"/>
</dbReference>
<comment type="caution">
    <text evidence="1">The sequence shown here is derived from an EMBL/GenBank/DDBJ whole genome shotgun (WGS) entry which is preliminary data.</text>
</comment>
<reference evidence="2" key="1">
    <citation type="submission" date="2017-10" db="EMBL/GenBank/DDBJ databases">
        <title>Rapid genome shrinkage in a self-fertile nematode reveals novel sperm competition proteins.</title>
        <authorList>
            <person name="Yin D."/>
            <person name="Schwarz E.M."/>
            <person name="Thomas C.G."/>
            <person name="Felde R.L."/>
            <person name="Korf I.F."/>
            <person name="Cutter A.D."/>
            <person name="Schartner C.M."/>
            <person name="Ralston E.J."/>
            <person name="Meyer B.J."/>
            <person name="Haag E.S."/>
        </authorList>
    </citation>
    <scope>NUCLEOTIDE SEQUENCE [LARGE SCALE GENOMIC DNA]</scope>
    <source>
        <strain evidence="2">JU1422</strain>
    </source>
</reference>
<proteinExistence type="predicted"/>
<gene>
    <name evidence="1" type="primary">Cnig_chr_III.g8883</name>
    <name evidence="1" type="ORF">B9Z55_008883</name>
</gene>
<organism evidence="1 2">
    <name type="scientific">Caenorhabditis nigoni</name>
    <dbReference type="NCBI Taxonomy" id="1611254"/>
    <lineage>
        <taxon>Eukaryota</taxon>
        <taxon>Metazoa</taxon>
        <taxon>Ecdysozoa</taxon>
        <taxon>Nematoda</taxon>
        <taxon>Chromadorea</taxon>
        <taxon>Rhabditida</taxon>
        <taxon>Rhabditina</taxon>
        <taxon>Rhabditomorpha</taxon>
        <taxon>Rhabditoidea</taxon>
        <taxon>Rhabditidae</taxon>
        <taxon>Peloderinae</taxon>
        <taxon>Caenorhabditis</taxon>
    </lineage>
</organism>
<keyword evidence="2" id="KW-1185">Reference proteome</keyword>
<evidence type="ECO:0000313" key="2">
    <source>
        <dbReference type="Proteomes" id="UP000230233"/>
    </source>
</evidence>
<dbReference type="Proteomes" id="UP000230233">
    <property type="component" value="Chromosome III"/>
</dbReference>
<dbReference type="AlphaFoldDB" id="A0A2G5UQF0"/>
<protein>
    <submittedName>
        <fullName evidence="1">Uncharacterized protein</fullName>
    </submittedName>
</protein>
<sequence length="156" mass="17996">MKLPSSSQQRRSHKFGMDHPGRLRYSVRAHFQREVHTQDRPEVWSSVIYHQDRKLLSIMVINAVTCNMTLMCQMQCFQWTDSESDEKLTSSGDPNVSRTVPFEGGCDWNVPRLSSDSTIVKLPLSTQCKRIVLVYLELCRGLCERQHRSNAQPKNA</sequence>
<evidence type="ECO:0000313" key="1">
    <source>
        <dbReference type="EMBL" id="PIC41486.1"/>
    </source>
</evidence>
<accession>A0A2G5UQF0</accession>
<name>A0A2G5UQF0_9PELO</name>